<evidence type="ECO:0000313" key="2">
    <source>
        <dbReference type="Proteomes" id="UP001654237"/>
    </source>
</evidence>
<dbReference type="EMBL" id="OQ790080">
    <property type="protein sequence ID" value="WJE88597.1"/>
    <property type="molecule type" value="Genomic_DNA"/>
</dbReference>
<sequence length="34" mass="3985">MLISLCPYLLVLIKSHLRYPPWVPPEVRPETILP</sequence>
<dbReference type="Proteomes" id="UP001654237">
    <property type="component" value="Segment"/>
</dbReference>
<accession>A0AAT9V632</accession>
<proteinExistence type="predicted"/>
<reference evidence="1 2" key="1">
    <citation type="journal article" date="2024" name="Can. J. Microbiol.">
        <title>Biological and genomic characteristics of three novel bacteriophages and a phage-plasmid of Klebsiella pneumoniae.</title>
        <authorList>
            <person name="Uskudar-Guclu A."/>
            <person name="Unlu S."/>
            <person name="Salih-Dogan H."/>
            <person name="Yalcin S."/>
            <person name="Basustaoglu A."/>
        </authorList>
    </citation>
    <scope>NUCLEOTIDE SEQUENCE [LARGE SCALE GENOMIC DNA]</scope>
</reference>
<evidence type="ECO:0000313" key="1">
    <source>
        <dbReference type="EMBL" id="WJE88597.1"/>
    </source>
</evidence>
<name>A0AAT9V632_9CAUD</name>
<protein>
    <submittedName>
        <fullName evidence="1">Uncharacterized protein</fullName>
    </submittedName>
</protein>
<keyword evidence="2" id="KW-1185">Reference proteome</keyword>
<organism evidence="1 2">
    <name type="scientific">Klebsiella phage Kpn17</name>
    <dbReference type="NCBI Taxonomy" id="3044025"/>
    <lineage>
        <taxon>Viruses</taxon>
        <taxon>Duplodnaviria</taxon>
        <taxon>Heunggongvirae</taxon>
        <taxon>Uroviricota</taxon>
        <taxon>Caudoviricetes</taxon>
        <taxon>Autographivirales</taxon>
        <taxon>Autotranscriptaviridae</taxon>
        <taxon>Studiervirinae</taxon>
        <taxon>Przondovirus</taxon>
        <taxon>Przondovirus Kpn17</taxon>
    </lineage>
</organism>